<dbReference type="FunFam" id="2.60.120.380:FF:000010">
    <property type="entry name" value="Calpain 10"/>
    <property type="match status" value="1"/>
</dbReference>
<dbReference type="InterPro" id="IPR022682">
    <property type="entry name" value="Calpain_domain_III"/>
</dbReference>
<dbReference type="GO" id="GO:0005737">
    <property type="term" value="C:cytoplasm"/>
    <property type="evidence" value="ECO:0000318"/>
    <property type="project" value="GO_Central"/>
</dbReference>
<dbReference type="PROSITE" id="PS00139">
    <property type="entry name" value="THIOL_PROTEASE_CYS"/>
    <property type="match status" value="1"/>
</dbReference>
<evidence type="ECO:0000259" key="7">
    <source>
        <dbReference type="PROSITE" id="PS50203"/>
    </source>
</evidence>
<keyword evidence="9" id="KW-1185">Reference proteome</keyword>
<dbReference type="Ensembl" id="ENSLOCT00000006992.1">
    <property type="protein sequence ID" value="ENSLOCP00000006984.1"/>
    <property type="gene ID" value="ENSLOCG00000005781.1"/>
</dbReference>
<dbReference type="Pfam" id="PF00648">
    <property type="entry name" value="Peptidase_C2"/>
    <property type="match status" value="1"/>
</dbReference>
<feature type="active site" evidence="5 6">
    <location>
        <position position="262"/>
    </location>
</feature>
<keyword evidence="2 6" id="KW-0645">Protease</keyword>
<dbReference type="Proteomes" id="UP000018468">
    <property type="component" value="Linkage group LG14"/>
</dbReference>
<dbReference type="InterPro" id="IPR036213">
    <property type="entry name" value="Calpain_III_sf"/>
</dbReference>
<dbReference type="PANTHER" id="PTHR10183:SF30">
    <property type="entry name" value="CALPAIN-10"/>
    <property type="match status" value="1"/>
</dbReference>
<dbReference type="GeneTree" id="ENSGT00940000159706"/>
<dbReference type="SMART" id="SM00720">
    <property type="entry name" value="calpain_III"/>
    <property type="match status" value="2"/>
</dbReference>
<dbReference type="Pfam" id="PF01067">
    <property type="entry name" value="Calpain_III"/>
    <property type="match status" value="2"/>
</dbReference>
<evidence type="ECO:0000256" key="2">
    <source>
        <dbReference type="ARBA" id="ARBA00022670"/>
    </source>
</evidence>
<dbReference type="InParanoid" id="W5MF25"/>
<dbReference type="eggNOG" id="KOG0045">
    <property type="taxonomic scope" value="Eukaryota"/>
</dbReference>
<dbReference type="OMA" id="ECALSCS"/>
<dbReference type="InterPro" id="IPR000169">
    <property type="entry name" value="Pept_cys_AS"/>
</dbReference>
<sequence>PRVAMERDDGQGLFEDPDFPPLESSLFSDYTTPISKFCGDIVWMRPQAICQSPKLFPENPKDGHAKQGILGDCWFLCACSMLLKNKLLMDKVVPFGQPQWGECGYTGRFRFSFWQFGCWIDVEIDDQLPCIGARLCFSHCQSPSAFWVALLEKAYAKLHGSYEKLWAGQVAEALVDVSGGLAERWSLKEVGKELRQQGEDDIVQKKFSLSSLVGVGDRCVMSCSVHSSPGGGAGELGQFHAFSVMEWVELQSRGIRLLRIRNPWGRRCWGGIWSEGGEGWNQLEPGCTEELLGRTEEGEFWIEEGEFLKEFDEVTVAYPISEQGFLQSIHTGRELVHSNQVCGSWVKGRSAGGCRNNSSFATNPKFWLRISESGEILLSLLQHQRWRLCALSVRGTARPDLCSLNFQREGREENMPMDSSKQHHLQAIGLHLWKVEKKRFNLAKTLNTPPCASTHCHAYDREVTLHTQLSAGFYLLIPSTFLQEAEAGFLLRVFSNAPVTLSALKAPPSPTGDLAASVQEGEWETSCSEGQWIPGATAGGSRNFPSHLSNPRVPFTVNCEPRGANVRITLQQHCPAKDCQPIGFHVYQISEEGREPQISQDQEPQASCVPHRYTQEVSLLCSLAPGHYIIVPSTYQPDCQGCFSVTVARKIDRKAVESKENLGRIIQEVSYISVMRS</sequence>
<evidence type="ECO:0000256" key="5">
    <source>
        <dbReference type="PIRSR" id="PIRSR622684-1"/>
    </source>
</evidence>
<proteinExistence type="inferred from homology"/>
<dbReference type="PROSITE" id="PS50203">
    <property type="entry name" value="CALPAIN_CAT"/>
    <property type="match status" value="1"/>
</dbReference>
<reference evidence="9" key="1">
    <citation type="submission" date="2011-12" db="EMBL/GenBank/DDBJ databases">
        <title>The Draft Genome of Lepisosteus oculatus.</title>
        <authorList>
            <consortium name="The Broad Institute Genome Assembly &amp; Analysis Group"/>
            <consortium name="Computational R&amp;D Group"/>
            <consortium name="and Sequencing Platform"/>
            <person name="Di Palma F."/>
            <person name="Alfoldi J."/>
            <person name="Johnson J."/>
            <person name="Berlin A."/>
            <person name="Gnerre S."/>
            <person name="Jaffe D."/>
            <person name="MacCallum I."/>
            <person name="Young S."/>
            <person name="Walker B.J."/>
            <person name="Lander E.S."/>
            <person name="Lindblad-Toh K."/>
        </authorList>
    </citation>
    <scope>NUCLEOTIDE SEQUENCE [LARGE SCALE GENOMIC DNA]</scope>
</reference>
<keyword evidence="4 6" id="KW-0788">Thiol protease</keyword>
<organism evidence="8 9">
    <name type="scientific">Lepisosteus oculatus</name>
    <name type="common">Spotted gar</name>
    <dbReference type="NCBI Taxonomy" id="7918"/>
    <lineage>
        <taxon>Eukaryota</taxon>
        <taxon>Metazoa</taxon>
        <taxon>Chordata</taxon>
        <taxon>Craniata</taxon>
        <taxon>Vertebrata</taxon>
        <taxon>Euteleostomi</taxon>
        <taxon>Actinopterygii</taxon>
        <taxon>Neopterygii</taxon>
        <taxon>Holostei</taxon>
        <taxon>Semionotiformes</taxon>
        <taxon>Lepisosteidae</taxon>
        <taxon>Lepisosteus</taxon>
    </lineage>
</organism>
<evidence type="ECO:0000256" key="4">
    <source>
        <dbReference type="ARBA" id="ARBA00022807"/>
    </source>
</evidence>
<dbReference type="PRINTS" id="PR00704">
    <property type="entry name" value="CALPAIN"/>
</dbReference>
<keyword evidence="3 6" id="KW-0378">Hydrolase</keyword>
<dbReference type="InterPro" id="IPR038765">
    <property type="entry name" value="Papain-like_cys_pep_sf"/>
</dbReference>
<dbReference type="EMBL" id="AHAT01015209">
    <property type="status" value="NOT_ANNOTATED_CDS"/>
    <property type="molecule type" value="Genomic_DNA"/>
</dbReference>
<dbReference type="InterPro" id="IPR022683">
    <property type="entry name" value="Calpain_III"/>
</dbReference>
<dbReference type="HOGENOM" id="CLU_010982_3_3_1"/>
<dbReference type="STRING" id="7918.ENSLOCP00000006984"/>
<dbReference type="InterPro" id="IPR001300">
    <property type="entry name" value="Peptidase_C2_calpain_cat"/>
</dbReference>
<feature type="active site" evidence="5 6">
    <location>
        <position position="73"/>
    </location>
</feature>
<comment type="similarity">
    <text evidence="1">Belongs to the peptidase C2 family.</text>
</comment>
<feature type="active site" evidence="5 6">
    <location>
        <position position="240"/>
    </location>
</feature>
<dbReference type="CDD" id="cd00044">
    <property type="entry name" value="CysPc"/>
    <property type="match status" value="1"/>
</dbReference>
<reference evidence="8" key="2">
    <citation type="submission" date="2025-08" db="UniProtKB">
        <authorList>
            <consortium name="Ensembl"/>
        </authorList>
    </citation>
    <scope>IDENTIFICATION</scope>
</reference>
<name>W5MF25_LEPOC</name>
<dbReference type="SMART" id="SM00230">
    <property type="entry name" value="CysPc"/>
    <property type="match status" value="1"/>
</dbReference>
<dbReference type="AlphaFoldDB" id="W5MF25"/>
<dbReference type="SUPFAM" id="SSF54001">
    <property type="entry name" value="Cysteine proteinases"/>
    <property type="match status" value="1"/>
</dbReference>
<dbReference type="GO" id="GO:0004198">
    <property type="term" value="F:calcium-dependent cysteine-type endopeptidase activity"/>
    <property type="evidence" value="ECO:0000318"/>
    <property type="project" value="GO_Central"/>
</dbReference>
<dbReference type="SUPFAM" id="SSF49758">
    <property type="entry name" value="Calpain large subunit, middle domain (domain III)"/>
    <property type="match status" value="2"/>
</dbReference>
<dbReference type="InterPro" id="IPR022684">
    <property type="entry name" value="Calpain_cysteine_protease"/>
</dbReference>
<dbReference type="PANTHER" id="PTHR10183">
    <property type="entry name" value="CALPAIN"/>
    <property type="match status" value="1"/>
</dbReference>
<protein>
    <submittedName>
        <fullName evidence="8">Calpain 10</fullName>
    </submittedName>
</protein>
<evidence type="ECO:0000313" key="8">
    <source>
        <dbReference type="Ensembl" id="ENSLOCP00000006984.1"/>
    </source>
</evidence>
<evidence type="ECO:0000313" key="9">
    <source>
        <dbReference type="Proteomes" id="UP000018468"/>
    </source>
</evidence>
<dbReference type="Bgee" id="ENSLOCG00000005781">
    <property type="expression patterns" value="Expressed in ovary and 13 other cell types or tissues"/>
</dbReference>
<dbReference type="GO" id="GO:0006508">
    <property type="term" value="P:proteolysis"/>
    <property type="evidence" value="ECO:0000318"/>
    <property type="project" value="GO_Central"/>
</dbReference>
<evidence type="ECO:0000256" key="1">
    <source>
        <dbReference type="ARBA" id="ARBA00007623"/>
    </source>
</evidence>
<dbReference type="Gene3D" id="3.90.70.10">
    <property type="entry name" value="Cysteine proteinases"/>
    <property type="match status" value="1"/>
</dbReference>
<dbReference type="Gene3D" id="2.60.120.380">
    <property type="match status" value="2"/>
</dbReference>
<evidence type="ECO:0000256" key="3">
    <source>
        <dbReference type="ARBA" id="ARBA00022801"/>
    </source>
</evidence>
<accession>W5MF25</accession>
<dbReference type="FunFam" id="2.60.120.380:FF:000006">
    <property type="entry name" value="Calpain 10"/>
    <property type="match status" value="1"/>
</dbReference>
<reference evidence="8" key="3">
    <citation type="submission" date="2025-09" db="UniProtKB">
        <authorList>
            <consortium name="Ensembl"/>
        </authorList>
    </citation>
    <scope>IDENTIFICATION</scope>
</reference>
<feature type="domain" description="Calpain catalytic" evidence="7">
    <location>
        <begin position="13"/>
        <end position="320"/>
    </location>
</feature>
<evidence type="ECO:0000256" key="6">
    <source>
        <dbReference type="PROSITE-ProRule" id="PRU00239"/>
    </source>
</evidence>